<feature type="transmembrane region" description="Helical" evidence="9">
    <location>
        <begin position="225"/>
        <end position="242"/>
    </location>
</feature>
<evidence type="ECO:0000259" key="11">
    <source>
        <dbReference type="Pfam" id="PF16916"/>
    </source>
</evidence>
<dbReference type="PANTHER" id="PTHR11562:SF17">
    <property type="entry name" value="RE54080P-RELATED"/>
    <property type="match status" value="1"/>
</dbReference>
<feature type="compositionally biased region" description="Basic residues" evidence="8">
    <location>
        <begin position="33"/>
        <end position="47"/>
    </location>
</feature>
<feature type="domain" description="Cation efflux protein cytoplasmic" evidence="11">
    <location>
        <begin position="258"/>
        <end position="327"/>
    </location>
</feature>
<dbReference type="InterPro" id="IPR027470">
    <property type="entry name" value="Cation_efflux_CTD"/>
</dbReference>
<accession>A0A3P3TZ26</accession>
<evidence type="ECO:0000256" key="5">
    <source>
        <dbReference type="ARBA" id="ARBA00022989"/>
    </source>
</evidence>
<dbReference type="SUPFAM" id="SSF161111">
    <property type="entry name" value="Cation efflux protein transmembrane domain-like"/>
    <property type="match status" value="1"/>
</dbReference>
<comment type="caution">
    <text evidence="12">The sequence shown here is derived from an EMBL/GenBank/DDBJ whole genome shotgun (WGS) entry which is preliminary data.</text>
</comment>
<dbReference type="RefSeq" id="WP_128631198.1">
    <property type="nucleotide sequence ID" value="NZ_RRCN01000001.1"/>
</dbReference>
<evidence type="ECO:0000313" key="12">
    <source>
        <dbReference type="EMBL" id="RRJ63355.1"/>
    </source>
</evidence>
<feature type="domain" description="Cation efflux protein transmembrane" evidence="10">
    <location>
        <begin position="57"/>
        <end position="250"/>
    </location>
</feature>
<feature type="transmembrane region" description="Helical" evidence="9">
    <location>
        <begin position="155"/>
        <end position="176"/>
    </location>
</feature>
<dbReference type="PANTHER" id="PTHR11562">
    <property type="entry name" value="CATION EFFLUX PROTEIN/ ZINC TRANSPORTER"/>
    <property type="match status" value="1"/>
</dbReference>
<dbReference type="GO" id="GO:0005886">
    <property type="term" value="C:plasma membrane"/>
    <property type="evidence" value="ECO:0007669"/>
    <property type="project" value="TreeGrafter"/>
</dbReference>
<feature type="compositionally biased region" description="Basic and acidic residues" evidence="8">
    <location>
        <begin position="1"/>
        <end position="32"/>
    </location>
</feature>
<comment type="subcellular location">
    <subcellularLocation>
        <location evidence="1">Membrane</location>
        <topology evidence="1">Multi-pass membrane protein</topology>
    </subcellularLocation>
</comment>
<keyword evidence="4 9" id="KW-0812">Transmembrane</keyword>
<sequence>MSNKHVHEHEHEHEHDHGHEHSTKHHDHDHSHGHDHHGHGHHGHHHHFDPSGNKKGLTIALIITVGIMFLEFFGGLVTGSLALLSDSGHMLNDASSLVLSLVAVWFATKPASPNKTYGFYRFEILAALFNGITLFVVAGFILWEAYERLLEPRAVASGSMMLIACIGLLANILSAWSLMRKGDVKNNINLRSAYLHILGDALGSVGAIVAGLIMMIFGWYIADPIISVLVAVLILKGAWGVIKHTVHILMEGTPVTVNQAEVKETLESIEGVTDVHDLHIWTITSGLDSLSCHILIKDNQDNQRILQQAIRLIQEKFKIQHTTIQIETPEIHHEVMKV</sequence>
<feature type="transmembrane region" description="Helical" evidence="9">
    <location>
        <begin position="120"/>
        <end position="143"/>
    </location>
</feature>
<dbReference type="GO" id="GO:0005385">
    <property type="term" value="F:zinc ion transmembrane transporter activity"/>
    <property type="evidence" value="ECO:0007669"/>
    <property type="project" value="TreeGrafter"/>
</dbReference>
<organism evidence="12 13">
    <name type="scientific">Paenibacillus oralis</name>
    <dbReference type="NCBI Taxonomy" id="2490856"/>
    <lineage>
        <taxon>Bacteria</taxon>
        <taxon>Bacillati</taxon>
        <taxon>Bacillota</taxon>
        <taxon>Bacilli</taxon>
        <taxon>Bacillales</taxon>
        <taxon>Paenibacillaceae</taxon>
        <taxon>Paenibacillus</taxon>
    </lineage>
</organism>
<evidence type="ECO:0000256" key="2">
    <source>
        <dbReference type="ARBA" id="ARBA00008873"/>
    </source>
</evidence>
<evidence type="ECO:0000259" key="10">
    <source>
        <dbReference type="Pfam" id="PF01545"/>
    </source>
</evidence>
<keyword evidence="7 9" id="KW-0472">Membrane</keyword>
<dbReference type="EMBL" id="RRCN01000001">
    <property type="protein sequence ID" value="RRJ63355.1"/>
    <property type="molecule type" value="Genomic_DNA"/>
</dbReference>
<evidence type="ECO:0000313" key="13">
    <source>
        <dbReference type="Proteomes" id="UP000267017"/>
    </source>
</evidence>
<dbReference type="OrthoDB" id="9809646at2"/>
<evidence type="ECO:0000256" key="4">
    <source>
        <dbReference type="ARBA" id="ARBA00022692"/>
    </source>
</evidence>
<proteinExistence type="inferred from homology"/>
<dbReference type="InterPro" id="IPR058533">
    <property type="entry name" value="Cation_efflux_TM"/>
</dbReference>
<dbReference type="InterPro" id="IPR002524">
    <property type="entry name" value="Cation_efflux"/>
</dbReference>
<dbReference type="Pfam" id="PF16916">
    <property type="entry name" value="ZT_dimer"/>
    <property type="match status" value="1"/>
</dbReference>
<feature type="transmembrane region" description="Helical" evidence="9">
    <location>
        <begin position="197"/>
        <end position="219"/>
    </location>
</feature>
<feature type="transmembrane region" description="Helical" evidence="9">
    <location>
        <begin position="57"/>
        <end position="84"/>
    </location>
</feature>
<keyword evidence="13" id="KW-1185">Reference proteome</keyword>
<name>A0A3P3TZ26_9BACL</name>
<evidence type="ECO:0000256" key="9">
    <source>
        <dbReference type="SAM" id="Phobius"/>
    </source>
</evidence>
<protein>
    <submittedName>
        <fullName evidence="12">Cation transporter</fullName>
    </submittedName>
</protein>
<evidence type="ECO:0000256" key="6">
    <source>
        <dbReference type="ARBA" id="ARBA00023065"/>
    </source>
</evidence>
<feature type="transmembrane region" description="Helical" evidence="9">
    <location>
        <begin position="90"/>
        <end position="108"/>
    </location>
</feature>
<feature type="region of interest" description="Disordered" evidence="8">
    <location>
        <begin position="1"/>
        <end position="51"/>
    </location>
</feature>
<evidence type="ECO:0000256" key="7">
    <source>
        <dbReference type="ARBA" id="ARBA00023136"/>
    </source>
</evidence>
<comment type="similarity">
    <text evidence="2">Belongs to the cation diffusion facilitator (CDF) transporter (TC 2.A.4) family. SLC30A subfamily.</text>
</comment>
<evidence type="ECO:0000256" key="8">
    <source>
        <dbReference type="SAM" id="MobiDB-lite"/>
    </source>
</evidence>
<evidence type="ECO:0000256" key="1">
    <source>
        <dbReference type="ARBA" id="ARBA00004141"/>
    </source>
</evidence>
<dbReference type="Pfam" id="PF01545">
    <property type="entry name" value="Cation_efflux"/>
    <property type="match status" value="1"/>
</dbReference>
<dbReference type="Proteomes" id="UP000267017">
    <property type="component" value="Unassembled WGS sequence"/>
</dbReference>
<keyword evidence="6" id="KW-0406">Ion transport</keyword>
<dbReference type="Gene3D" id="1.20.1510.10">
    <property type="entry name" value="Cation efflux protein transmembrane domain"/>
    <property type="match status" value="1"/>
</dbReference>
<keyword evidence="3" id="KW-0813">Transport</keyword>
<dbReference type="AlphaFoldDB" id="A0A3P3TZ26"/>
<evidence type="ECO:0000256" key="3">
    <source>
        <dbReference type="ARBA" id="ARBA00022448"/>
    </source>
</evidence>
<reference evidence="12 13" key="1">
    <citation type="submission" date="2018-11" db="EMBL/GenBank/DDBJ databases">
        <title>Genome sequencing of Paenibacillus sp. KCOM 3021 (= ChDC PVNT-B20).</title>
        <authorList>
            <person name="Kook J.-K."/>
            <person name="Park S.-N."/>
            <person name="Lim Y.K."/>
        </authorList>
    </citation>
    <scope>NUCLEOTIDE SEQUENCE [LARGE SCALE GENOMIC DNA]</scope>
    <source>
        <strain evidence="12 13">KCOM 3021</strain>
    </source>
</reference>
<dbReference type="SUPFAM" id="SSF160240">
    <property type="entry name" value="Cation efflux protein cytoplasmic domain-like"/>
    <property type="match status" value="1"/>
</dbReference>
<keyword evidence="5 9" id="KW-1133">Transmembrane helix</keyword>
<gene>
    <name evidence="12" type="ORF">EHV15_10815</name>
</gene>
<dbReference type="InterPro" id="IPR036837">
    <property type="entry name" value="Cation_efflux_CTD_sf"/>
</dbReference>
<dbReference type="InterPro" id="IPR050681">
    <property type="entry name" value="CDF/SLC30A"/>
</dbReference>
<dbReference type="InterPro" id="IPR027469">
    <property type="entry name" value="Cation_efflux_TMD_sf"/>
</dbReference>
<dbReference type="NCBIfam" id="TIGR01297">
    <property type="entry name" value="CDF"/>
    <property type="match status" value="1"/>
</dbReference>